<accession>A0ABR7RN51</accession>
<proteinExistence type="predicted"/>
<comment type="caution">
    <text evidence="2">The sequence shown here is derived from an EMBL/GenBank/DDBJ whole genome shotgun (WGS) entry which is preliminary data.</text>
</comment>
<gene>
    <name evidence="2" type="ORF">IBL26_14195</name>
</gene>
<keyword evidence="1" id="KW-0560">Oxidoreductase</keyword>
<dbReference type="Pfam" id="PF13510">
    <property type="entry name" value="Fer2_4"/>
    <property type="match status" value="1"/>
</dbReference>
<dbReference type="EMBL" id="JACTVA010000025">
    <property type="protein sequence ID" value="MBC9207992.1"/>
    <property type="molecule type" value="Genomic_DNA"/>
</dbReference>
<dbReference type="Proteomes" id="UP000626026">
    <property type="component" value="Unassembled WGS sequence"/>
</dbReference>
<evidence type="ECO:0000313" key="2">
    <source>
        <dbReference type="EMBL" id="MBC9207992.1"/>
    </source>
</evidence>
<name>A0ABR7RN51_9PROT</name>
<dbReference type="InterPro" id="IPR042204">
    <property type="entry name" value="2Fe-2S-bd_N"/>
</dbReference>
<sequence length="96" mass="9863">MTSRRIPGATRPAEVAFTYAGTPQRAPVGEALATALACAGVLGLRRSPAAGTPRGAFCFMGSCQECLVLVDGVPRQACLVPVRPGLDVQPVPDAMP</sequence>
<reference evidence="2 3" key="1">
    <citation type="journal article" date="2013" name="Int. J. Syst. Evol. Microbiol.">
        <title>Roseomonas aerophila sp. nov., isolated from air.</title>
        <authorList>
            <person name="Kim S.J."/>
            <person name="Weon H.Y."/>
            <person name="Ahn J.H."/>
            <person name="Hong S.B."/>
            <person name="Seok S.J."/>
            <person name="Whang K.S."/>
            <person name="Kwon S.W."/>
        </authorList>
    </citation>
    <scope>NUCLEOTIDE SEQUENCE [LARGE SCALE GENOMIC DNA]</scope>
    <source>
        <strain evidence="2 3">NBRC 108923</strain>
    </source>
</reference>
<dbReference type="Gene3D" id="3.10.20.440">
    <property type="entry name" value="2Fe-2S iron-sulphur cluster binding domain, sarcosine oxidase, alpha subunit, N-terminal domain"/>
    <property type="match status" value="1"/>
</dbReference>
<protein>
    <submittedName>
        <fullName evidence="2">(2Fe-2S)-binding protein</fullName>
    </submittedName>
</protein>
<evidence type="ECO:0000256" key="1">
    <source>
        <dbReference type="ARBA" id="ARBA00023002"/>
    </source>
</evidence>
<dbReference type="SUPFAM" id="SSF54292">
    <property type="entry name" value="2Fe-2S ferredoxin-like"/>
    <property type="match status" value="1"/>
</dbReference>
<organism evidence="2 3">
    <name type="scientific">Teichococcus aerophilus</name>
    <dbReference type="NCBI Taxonomy" id="1224513"/>
    <lineage>
        <taxon>Bacteria</taxon>
        <taxon>Pseudomonadati</taxon>
        <taxon>Pseudomonadota</taxon>
        <taxon>Alphaproteobacteria</taxon>
        <taxon>Acetobacterales</taxon>
        <taxon>Roseomonadaceae</taxon>
        <taxon>Roseomonas</taxon>
    </lineage>
</organism>
<keyword evidence="3" id="KW-1185">Reference proteome</keyword>
<dbReference type="InterPro" id="IPR036010">
    <property type="entry name" value="2Fe-2S_ferredoxin-like_sf"/>
</dbReference>
<evidence type="ECO:0000313" key="3">
    <source>
        <dbReference type="Proteomes" id="UP000626026"/>
    </source>
</evidence>
<dbReference type="RefSeq" id="WP_187785159.1">
    <property type="nucleotide sequence ID" value="NZ_JACTVA010000025.1"/>
</dbReference>